<evidence type="ECO:0000313" key="3">
    <source>
        <dbReference type="Proteomes" id="UP000031802"/>
    </source>
</evidence>
<dbReference type="GO" id="GO:0016301">
    <property type="term" value="F:kinase activity"/>
    <property type="evidence" value="ECO:0007669"/>
    <property type="project" value="UniProtKB-KW"/>
</dbReference>
<dbReference type="OrthoDB" id="9810372at2"/>
<dbReference type="EMBL" id="JJMU01000014">
    <property type="protein sequence ID" value="KGE15310.1"/>
    <property type="molecule type" value="Genomic_DNA"/>
</dbReference>
<name>A0A0B8TB03_9SPHI</name>
<keyword evidence="2" id="KW-0418">Kinase</keyword>
<dbReference type="RefSeq" id="WP_052072071.1">
    <property type="nucleotide sequence ID" value="NZ_JJMU01000014.1"/>
</dbReference>
<dbReference type="PANTHER" id="PTHR18964:SF149">
    <property type="entry name" value="BIFUNCTIONAL UDP-N-ACETYLGLUCOSAMINE 2-EPIMERASE_N-ACETYLMANNOSAMINE KINASE"/>
    <property type="match status" value="1"/>
</dbReference>
<comment type="similarity">
    <text evidence="1">Belongs to the ROK (NagC/XylR) family.</text>
</comment>
<dbReference type="InterPro" id="IPR036390">
    <property type="entry name" value="WH_DNA-bd_sf"/>
</dbReference>
<proteinExistence type="inferred from homology"/>
<sequence>MDSLKSSILKHLYFNSTQSIAEVSDGIGKSIPLITRAINELMHDDLIAEVGLRASTGGRRAMNFALNTAAHGCLLAVAVDQYSVSVTAFDLENKPITSVVKKAIELKQEEEVYAIIVGMIEVVIGDINDRAVLAIGITLPGFVDPQTGVNNSYNPVSSLYSLRDNIRKHFHIPTYIENDSSAIAIAEKYFGAARFVSEALVINLNWGVGLGMVIQGGLFRGHSGFAGEFSHIPLADENRLCSCGKKGCLEVEASLHCAIDDIQESLANGERSYLEDIFSQEKGIQFEHLLTAYEKGDQLTIRAIKKIAHMLGKGIATLIHILNPQKIIVSGRGAAFGEALVPQILSAVQEYCIPRLARQTKLEISEMTDVQLFASACIAIQQLEWNKKVKNQLTDKTA</sequence>
<dbReference type="InterPro" id="IPR000600">
    <property type="entry name" value="ROK"/>
</dbReference>
<dbReference type="AlphaFoldDB" id="A0A0B8TB03"/>
<dbReference type="eggNOG" id="COG1940">
    <property type="taxonomic scope" value="Bacteria"/>
</dbReference>
<dbReference type="Gene3D" id="3.30.420.40">
    <property type="match status" value="2"/>
</dbReference>
<reference evidence="3" key="1">
    <citation type="submission" date="2014-04" db="EMBL/GenBank/DDBJ databases">
        <title>Whole-Genome optical mapping and complete genome sequence of Sphingobacterium deserti sp. nov., a new spaces isolated from desert in the west of China.</title>
        <authorList>
            <person name="Teng C."/>
            <person name="Zhou Z."/>
            <person name="Li X."/>
            <person name="Chen M."/>
            <person name="Lin M."/>
            <person name="Wang L."/>
            <person name="Su S."/>
            <person name="Zhang C."/>
            <person name="Zhang W."/>
        </authorList>
    </citation>
    <scope>NUCLEOTIDE SEQUENCE [LARGE SCALE GENOMIC DNA]</scope>
    <source>
        <strain evidence="3">ACCC05744</strain>
    </source>
</reference>
<organism evidence="2 3">
    <name type="scientific">Sphingobacterium deserti</name>
    <dbReference type="NCBI Taxonomy" id="1229276"/>
    <lineage>
        <taxon>Bacteria</taxon>
        <taxon>Pseudomonadati</taxon>
        <taxon>Bacteroidota</taxon>
        <taxon>Sphingobacteriia</taxon>
        <taxon>Sphingobacteriales</taxon>
        <taxon>Sphingobacteriaceae</taxon>
        <taxon>Sphingobacterium</taxon>
    </lineage>
</organism>
<evidence type="ECO:0000313" key="2">
    <source>
        <dbReference type="EMBL" id="KGE15310.1"/>
    </source>
</evidence>
<dbReference type="PANTHER" id="PTHR18964">
    <property type="entry name" value="ROK (REPRESSOR, ORF, KINASE) FAMILY"/>
    <property type="match status" value="1"/>
</dbReference>
<dbReference type="InterPro" id="IPR036388">
    <property type="entry name" value="WH-like_DNA-bd_sf"/>
</dbReference>
<dbReference type="InterPro" id="IPR043129">
    <property type="entry name" value="ATPase_NBD"/>
</dbReference>
<comment type="caution">
    <text evidence="2">The sequence shown here is derived from an EMBL/GenBank/DDBJ whole genome shotgun (WGS) entry which is preliminary data.</text>
</comment>
<protein>
    <submittedName>
        <fullName evidence="2">Glucokinase</fullName>
    </submittedName>
</protein>
<dbReference type="STRING" id="1229276.DI53_0991"/>
<dbReference type="SUPFAM" id="SSF53067">
    <property type="entry name" value="Actin-like ATPase domain"/>
    <property type="match status" value="1"/>
</dbReference>
<gene>
    <name evidence="2" type="ORF">DI53_0991</name>
</gene>
<evidence type="ECO:0000256" key="1">
    <source>
        <dbReference type="ARBA" id="ARBA00006479"/>
    </source>
</evidence>
<keyword evidence="3" id="KW-1185">Reference proteome</keyword>
<dbReference type="Gene3D" id="1.10.10.10">
    <property type="entry name" value="Winged helix-like DNA-binding domain superfamily/Winged helix DNA-binding domain"/>
    <property type="match status" value="1"/>
</dbReference>
<keyword evidence="2" id="KW-0808">Transferase</keyword>
<dbReference type="SUPFAM" id="SSF46785">
    <property type="entry name" value="Winged helix' DNA-binding domain"/>
    <property type="match status" value="1"/>
</dbReference>
<dbReference type="Proteomes" id="UP000031802">
    <property type="component" value="Unassembled WGS sequence"/>
</dbReference>
<dbReference type="Pfam" id="PF00480">
    <property type="entry name" value="ROK"/>
    <property type="match status" value="1"/>
</dbReference>
<accession>A0A0B8TB03</accession>
<reference evidence="2 3" key="2">
    <citation type="journal article" date="2015" name="PLoS ONE">
        <title>Whole-Genome Optical Mapping and Finished Genome Sequence of Sphingobacterium deserti sp. nov., a New Species Isolated from the Western Desert of China.</title>
        <authorList>
            <person name="Teng C."/>
            <person name="Zhou Z."/>
            <person name="Molnar I."/>
            <person name="Li X."/>
            <person name="Tang R."/>
            <person name="Chen M."/>
            <person name="Wang L."/>
            <person name="Su S."/>
            <person name="Zhang W."/>
            <person name="Lin M."/>
        </authorList>
    </citation>
    <scope>NUCLEOTIDE SEQUENCE [LARGE SCALE GENOMIC DNA]</scope>
    <source>
        <strain evidence="3">ACCC05744</strain>
    </source>
</reference>
<dbReference type="PATRIC" id="fig|1229276.3.peg.1021"/>